<dbReference type="GO" id="GO:0006629">
    <property type="term" value="P:lipid metabolic process"/>
    <property type="evidence" value="ECO:0007669"/>
    <property type="project" value="InterPro"/>
</dbReference>
<sequence>MAVKNRKSKKPHDNNETVDNAHDSINESVQAIEKQLDEIKTSTSSTNLQKNKNLESSHKKKLKDSRRVIFILGALLGVIIAVYFGTNNKVSDLDQLMNFTSLNDYFDDWKDVVPTGLQGILNDIQNKPPGQGQDFSESFAVGKALRAEENLTSKHSVIMVPGVISTGIESWGLDGVDGCRSQQHFRKRLWGSMYMLRMMFLDKTCWLKHIMLDPETGLDPPGVKLRAAQGFEAADFFIVGYWIWNKILENLSAIGYEPNRMATASYDWRLSYLDLERRDGYFSKLKDQVEFHYRLTGEKSVLVGHSMGSQVIYYFMKWVEAEGIHFGNGGPDWINKYIDSYVDISGSMLGAPKAVPALISGEMKDTVQLNALAVYGLEKFFSRRERLDMLRTFGGIASMLPKGGDLIWGNLENGSFEDRLHPNNTETFANFIRFDEEIGQYSSKNLTVADSIEFVLQNSPSWFERRTKEHYSYGVAKSARELQENNQNYPTWSNPLEAPLPNAPDLKVYCFYGVGNPTERAYIYQEEQNKDISKLNISISSPSDTKKSTVFFTDGDGTIPLITHSMCHKWKTSKAYNPGGAQVKVVEIQHDPDRFDIRGGAKTAEHVDILGSAELNELILKVAAGSDHLINERIITDLPKWVADMNFGFD</sequence>
<keyword evidence="2" id="KW-0812">Transmembrane</keyword>
<feature type="transmembrane region" description="Helical" evidence="2">
    <location>
        <begin position="68"/>
        <end position="86"/>
    </location>
</feature>
<accession>A0A9P8TCD8</accession>
<dbReference type="InterPro" id="IPR003386">
    <property type="entry name" value="LACT/PDAT_acylTrfase"/>
</dbReference>
<name>A0A9P8TCD8_9ASCO</name>
<keyword evidence="2" id="KW-1133">Transmembrane helix</keyword>
<feature type="region of interest" description="Disordered" evidence="1">
    <location>
        <begin position="1"/>
        <end position="27"/>
    </location>
</feature>
<gene>
    <name evidence="3" type="ORF">WICMUC_003700</name>
</gene>
<keyword evidence="2" id="KW-0472">Membrane</keyword>
<dbReference type="AlphaFoldDB" id="A0A9P8TCD8"/>
<dbReference type="EMBL" id="JAEUBF010001015">
    <property type="protein sequence ID" value="KAH3673340.1"/>
    <property type="molecule type" value="Genomic_DNA"/>
</dbReference>
<dbReference type="Proteomes" id="UP000769528">
    <property type="component" value="Unassembled WGS sequence"/>
</dbReference>
<evidence type="ECO:0000313" key="3">
    <source>
        <dbReference type="EMBL" id="KAH3673340.1"/>
    </source>
</evidence>
<dbReference type="SUPFAM" id="SSF53474">
    <property type="entry name" value="alpha/beta-Hydrolases"/>
    <property type="match status" value="1"/>
</dbReference>
<dbReference type="PANTHER" id="PTHR11440">
    <property type="entry name" value="LECITHIN-CHOLESTEROL ACYLTRANSFERASE-RELATED"/>
    <property type="match status" value="1"/>
</dbReference>
<feature type="compositionally biased region" description="Basic residues" evidence="1">
    <location>
        <begin position="1"/>
        <end position="10"/>
    </location>
</feature>
<reference evidence="3" key="2">
    <citation type="submission" date="2021-01" db="EMBL/GenBank/DDBJ databases">
        <authorList>
            <person name="Schikora-Tamarit M.A."/>
        </authorList>
    </citation>
    <scope>NUCLEOTIDE SEQUENCE</scope>
    <source>
        <strain evidence="3">CBS6341</strain>
    </source>
</reference>
<dbReference type="Gene3D" id="3.40.50.1820">
    <property type="entry name" value="alpha/beta hydrolase"/>
    <property type="match status" value="1"/>
</dbReference>
<reference evidence="3" key="1">
    <citation type="journal article" date="2021" name="Open Biol.">
        <title>Shared evolutionary footprints suggest mitochondrial oxidative damage underlies multiple complex I losses in fungi.</title>
        <authorList>
            <person name="Schikora-Tamarit M.A."/>
            <person name="Marcet-Houben M."/>
            <person name="Nosek J."/>
            <person name="Gabaldon T."/>
        </authorList>
    </citation>
    <scope>NUCLEOTIDE SEQUENCE</scope>
    <source>
        <strain evidence="3">CBS6341</strain>
    </source>
</reference>
<evidence type="ECO:0000256" key="1">
    <source>
        <dbReference type="SAM" id="MobiDB-lite"/>
    </source>
</evidence>
<dbReference type="GO" id="GO:0008374">
    <property type="term" value="F:O-acyltransferase activity"/>
    <property type="evidence" value="ECO:0007669"/>
    <property type="project" value="InterPro"/>
</dbReference>
<feature type="compositionally biased region" description="Basic and acidic residues" evidence="1">
    <location>
        <begin position="11"/>
        <end position="25"/>
    </location>
</feature>
<protein>
    <recommendedName>
        <fullName evidence="5">Phospholipid:diacylglycerol acyltransferase</fullName>
    </recommendedName>
</protein>
<evidence type="ECO:0000256" key="2">
    <source>
        <dbReference type="SAM" id="Phobius"/>
    </source>
</evidence>
<proteinExistence type="predicted"/>
<keyword evidence="4" id="KW-1185">Reference proteome</keyword>
<dbReference type="OrthoDB" id="190846at2759"/>
<dbReference type="Pfam" id="PF02450">
    <property type="entry name" value="LCAT"/>
    <property type="match status" value="1"/>
</dbReference>
<organism evidence="3 4">
    <name type="scientific">Wickerhamomyces mucosus</name>
    <dbReference type="NCBI Taxonomy" id="1378264"/>
    <lineage>
        <taxon>Eukaryota</taxon>
        <taxon>Fungi</taxon>
        <taxon>Dikarya</taxon>
        <taxon>Ascomycota</taxon>
        <taxon>Saccharomycotina</taxon>
        <taxon>Saccharomycetes</taxon>
        <taxon>Phaffomycetales</taxon>
        <taxon>Wickerhamomycetaceae</taxon>
        <taxon>Wickerhamomyces</taxon>
    </lineage>
</organism>
<evidence type="ECO:0000313" key="4">
    <source>
        <dbReference type="Proteomes" id="UP000769528"/>
    </source>
</evidence>
<evidence type="ECO:0008006" key="5">
    <source>
        <dbReference type="Google" id="ProtNLM"/>
    </source>
</evidence>
<dbReference type="InterPro" id="IPR029058">
    <property type="entry name" value="AB_hydrolase_fold"/>
</dbReference>
<comment type="caution">
    <text evidence="3">The sequence shown here is derived from an EMBL/GenBank/DDBJ whole genome shotgun (WGS) entry which is preliminary data.</text>
</comment>